<keyword evidence="7" id="KW-0326">Glycosidase</keyword>
<dbReference type="PANTHER" id="PTHR46832">
    <property type="entry name" value="5'-METHYLTHIOADENOSINE/S-ADENOSYLHOMOCYSTEINE NUCLEOSIDASE"/>
    <property type="match status" value="1"/>
</dbReference>
<dbReference type="Pfam" id="PF01048">
    <property type="entry name" value="PNP_UDP_1"/>
    <property type="match status" value="1"/>
</dbReference>
<dbReference type="GO" id="GO:0019509">
    <property type="term" value="P:L-methionine salvage from methylthioadenosine"/>
    <property type="evidence" value="ECO:0007669"/>
    <property type="project" value="InterPro"/>
</dbReference>
<evidence type="ECO:0000256" key="3">
    <source>
        <dbReference type="ARBA" id="ARBA00022605"/>
    </source>
</evidence>
<keyword evidence="4 7" id="KW-0378">Hydrolase</keyword>
<accession>A0A9D1EE06</accession>
<reference evidence="7" key="1">
    <citation type="submission" date="2020-10" db="EMBL/GenBank/DDBJ databases">
        <authorList>
            <person name="Gilroy R."/>
        </authorList>
    </citation>
    <scope>NUCLEOTIDE SEQUENCE</scope>
    <source>
        <strain evidence="7">ChiW13-3771</strain>
    </source>
</reference>
<keyword evidence="5" id="KW-0486">Methionine biosynthesis</keyword>
<dbReference type="EMBL" id="DVHN01000063">
    <property type="protein sequence ID" value="HIR88450.1"/>
    <property type="molecule type" value="Genomic_DNA"/>
</dbReference>
<dbReference type="InterPro" id="IPR035994">
    <property type="entry name" value="Nucleoside_phosphorylase_sf"/>
</dbReference>
<dbReference type="NCBIfam" id="TIGR01704">
    <property type="entry name" value="MTA_SAH-Nsdase"/>
    <property type="match status" value="1"/>
</dbReference>
<feature type="domain" description="Nucleoside phosphorylase" evidence="6">
    <location>
        <begin position="3"/>
        <end position="223"/>
    </location>
</feature>
<evidence type="ECO:0000256" key="4">
    <source>
        <dbReference type="ARBA" id="ARBA00022801"/>
    </source>
</evidence>
<dbReference type="Gene3D" id="3.40.50.1580">
    <property type="entry name" value="Nucleoside phosphorylase domain"/>
    <property type="match status" value="1"/>
</dbReference>
<dbReference type="InterPro" id="IPR000845">
    <property type="entry name" value="Nucleoside_phosphorylase_d"/>
</dbReference>
<evidence type="ECO:0000313" key="7">
    <source>
        <dbReference type="EMBL" id="HIR88450.1"/>
    </source>
</evidence>
<comment type="pathway">
    <text evidence="1">Amino-acid biosynthesis; L-methionine biosynthesis via salvage pathway; S-methyl-5-thio-alpha-D-ribose 1-phosphate from S-methyl-5'-thioadenosine (hydrolase route): step 1/2.</text>
</comment>
<evidence type="ECO:0000256" key="5">
    <source>
        <dbReference type="ARBA" id="ARBA00023167"/>
    </source>
</evidence>
<dbReference type="EC" id="3.2.2.9" evidence="2"/>
<name>A0A9D1EE06_9FIRM</name>
<evidence type="ECO:0000256" key="2">
    <source>
        <dbReference type="ARBA" id="ARBA00011974"/>
    </source>
</evidence>
<reference evidence="7" key="2">
    <citation type="journal article" date="2021" name="PeerJ">
        <title>Extensive microbial diversity within the chicken gut microbiome revealed by metagenomics and culture.</title>
        <authorList>
            <person name="Gilroy R."/>
            <person name="Ravi A."/>
            <person name="Getino M."/>
            <person name="Pursley I."/>
            <person name="Horton D.L."/>
            <person name="Alikhan N.F."/>
            <person name="Baker D."/>
            <person name="Gharbi K."/>
            <person name="Hall N."/>
            <person name="Watson M."/>
            <person name="Adriaenssens E.M."/>
            <person name="Foster-Nyarko E."/>
            <person name="Jarju S."/>
            <person name="Secka A."/>
            <person name="Antonio M."/>
            <person name="Oren A."/>
            <person name="Chaudhuri R.R."/>
            <person name="La Ragione R."/>
            <person name="Hildebrand F."/>
            <person name="Pallen M.J."/>
        </authorList>
    </citation>
    <scope>NUCLEOTIDE SEQUENCE</scope>
    <source>
        <strain evidence="7">ChiW13-3771</strain>
    </source>
</reference>
<dbReference type="AlphaFoldDB" id="A0A9D1EE06"/>
<dbReference type="Proteomes" id="UP000824201">
    <property type="component" value="Unassembled WGS sequence"/>
</dbReference>
<keyword evidence="3" id="KW-0028">Amino-acid biosynthesis</keyword>
<dbReference type="GO" id="GO:0019284">
    <property type="term" value="P:L-methionine salvage from S-adenosylmethionine"/>
    <property type="evidence" value="ECO:0007669"/>
    <property type="project" value="TreeGrafter"/>
</dbReference>
<evidence type="ECO:0000256" key="1">
    <source>
        <dbReference type="ARBA" id="ARBA00004945"/>
    </source>
</evidence>
<evidence type="ECO:0000313" key="8">
    <source>
        <dbReference type="Proteomes" id="UP000824201"/>
    </source>
</evidence>
<gene>
    <name evidence="7" type="ORF">IAC96_05815</name>
</gene>
<dbReference type="GO" id="GO:0005829">
    <property type="term" value="C:cytosol"/>
    <property type="evidence" value="ECO:0007669"/>
    <property type="project" value="TreeGrafter"/>
</dbReference>
<protein>
    <recommendedName>
        <fullName evidence="2">adenosylhomocysteine nucleosidase</fullName>
        <ecNumber evidence="2">3.2.2.9</ecNumber>
    </recommendedName>
</protein>
<dbReference type="SUPFAM" id="SSF53167">
    <property type="entry name" value="Purine and uridine phosphorylases"/>
    <property type="match status" value="1"/>
</dbReference>
<proteinExistence type="predicted"/>
<dbReference type="NCBIfam" id="NF004079">
    <property type="entry name" value="PRK05584.1"/>
    <property type="match status" value="1"/>
</dbReference>
<organism evidence="7 8">
    <name type="scientific">Candidatus Fimimorpha faecalis</name>
    <dbReference type="NCBI Taxonomy" id="2840824"/>
    <lineage>
        <taxon>Bacteria</taxon>
        <taxon>Bacillati</taxon>
        <taxon>Bacillota</taxon>
        <taxon>Clostridia</taxon>
        <taxon>Eubacteriales</taxon>
        <taxon>Candidatus Fimimorpha</taxon>
    </lineage>
</organism>
<dbReference type="InterPro" id="IPR010049">
    <property type="entry name" value="MTA_SAH_Nsdase"/>
</dbReference>
<evidence type="ECO:0000259" key="6">
    <source>
        <dbReference type="Pfam" id="PF01048"/>
    </source>
</evidence>
<dbReference type="GO" id="GO:0009164">
    <property type="term" value="P:nucleoside catabolic process"/>
    <property type="evidence" value="ECO:0007669"/>
    <property type="project" value="InterPro"/>
</dbReference>
<dbReference type="PANTHER" id="PTHR46832:SF1">
    <property type="entry name" value="5'-METHYLTHIOADENOSINE_S-ADENOSYLHOMOCYSTEINE NUCLEOSIDASE"/>
    <property type="match status" value="1"/>
</dbReference>
<dbReference type="CDD" id="cd09008">
    <property type="entry name" value="MTAN"/>
    <property type="match status" value="1"/>
</dbReference>
<comment type="caution">
    <text evidence="7">The sequence shown here is derived from an EMBL/GenBank/DDBJ whole genome shotgun (WGS) entry which is preliminary data.</text>
</comment>
<dbReference type="GO" id="GO:0008930">
    <property type="term" value="F:methylthioadenosine nucleosidase activity"/>
    <property type="evidence" value="ECO:0007669"/>
    <property type="project" value="InterPro"/>
</dbReference>
<sequence>MNKIGIICAGDTELEAFLHKIEIIKTTEKAMLKFYEGKIGDVTVIVLYSGVCKVNAAIATEILIDRFGVNIIINAGTAGGMDANVQLFDTVISEQCAYHDVADDILTDFHPWMETVYFPSNPKLLKIAREYALTSNSPILFGTTVTGEQFIEDEKRTEINQKFSPLSTDMETASIAHVCYVNQIPFLAVRTITDTADHSGIENFEKNCEDASLISANIVIDLVKAFASTAVTQ</sequence>
<dbReference type="GO" id="GO:0008782">
    <property type="term" value="F:adenosylhomocysteine nucleosidase activity"/>
    <property type="evidence" value="ECO:0007669"/>
    <property type="project" value="UniProtKB-EC"/>
</dbReference>